<dbReference type="EMBL" id="GL832988">
    <property type="protein sequence ID" value="EGD79790.1"/>
    <property type="molecule type" value="Genomic_DNA"/>
</dbReference>
<feature type="region of interest" description="Disordered" evidence="2">
    <location>
        <begin position="824"/>
        <end position="1116"/>
    </location>
</feature>
<feature type="region of interest" description="Disordered" evidence="2">
    <location>
        <begin position="723"/>
        <end position="774"/>
    </location>
</feature>
<feature type="compositionally biased region" description="Polar residues" evidence="2">
    <location>
        <begin position="956"/>
        <end position="978"/>
    </location>
</feature>
<feature type="compositionally biased region" description="Low complexity" evidence="2">
    <location>
        <begin position="560"/>
        <end position="587"/>
    </location>
</feature>
<feature type="compositionally biased region" description="Basic and acidic residues" evidence="2">
    <location>
        <begin position="1165"/>
        <end position="1177"/>
    </location>
</feature>
<feature type="compositionally biased region" description="Low complexity" evidence="2">
    <location>
        <begin position="1036"/>
        <end position="1087"/>
    </location>
</feature>
<accession>F2UQC2</accession>
<dbReference type="RefSeq" id="XP_004988739.1">
    <property type="nucleotide sequence ID" value="XM_004988682.1"/>
</dbReference>
<evidence type="ECO:0000256" key="1">
    <source>
        <dbReference type="SAM" id="Coils"/>
    </source>
</evidence>
<feature type="compositionally biased region" description="Low complexity" evidence="2">
    <location>
        <begin position="599"/>
        <end position="614"/>
    </location>
</feature>
<feature type="region of interest" description="Disordered" evidence="2">
    <location>
        <begin position="1208"/>
        <end position="1233"/>
    </location>
</feature>
<feature type="region of interest" description="Disordered" evidence="2">
    <location>
        <begin position="1149"/>
        <end position="1177"/>
    </location>
</feature>
<feature type="compositionally biased region" description="Acidic residues" evidence="2">
    <location>
        <begin position="526"/>
        <end position="544"/>
    </location>
</feature>
<name>F2UQC2_SALR5</name>
<protein>
    <submittedName>
        <fullName evidence="3">Uncharacterized protein</fullName>
    </submittedName>
</protein>
<dbReference type="GeneID" id="16069277"/>
<organism evidence="4">
    <name type="scientific">Salpingoeca rosetta (strain ATCC 50818 / BSB-021)</name>
    <dbReference type="NCBI Taxonomy" id="946362"/>
    <lineage>
        <taxon>Eukaryota</taxon>
        <taxon>Choanoflagellata</taxon>
        <taxon>Craspedida</taxon>
        <taxon>Salpingoecidae</taxon>
        <taxon>Salpingoeca</taxon>
    </lineage>
</organism>
<feature type="compositionally biased region" description="Acidic residues" evidence="2">
    <location>
        <begin position="741"/>
        <end position="751"/>
    </location>
</feature>
<feature type="compositionally biased region" description="Acidic residues" evidence="2">
    <location>
        <begin position="257"/>
        <end position="270"/>
    </location>
</feature>
<feature type="coiled-coil region" evidence="1">
    <location>
        <begin position="496"/>
        <end position="523"/>
    </location>
</feature>
<evidence type="ECO:0000256" key="2">
    <source>
        <dbReference type="SAM" id="MobiDB-lite"/>
    </source>
</evidence>
<gene>
    <name evidence="3" type="ORF">PTSG_10775</name>
</gene>
<feature type="coiled-coil region" evidence="1">
    <location>
        <begin position="290"/>
        <end position="366"/>
    </location>
</feature>
<reference evidence="3" key="1">
    <citation type="submission" date="2009-08" db="EMBL/GenBank/DDBJ databases">
        <title>Annotation of Salpingoeca rosetta.</title>
        <authorList>
            <consortium name="The Broad Institute Genome Sequencing Platform"/>
            <person name="Russ C."/>
            <person name="Cuomo C."/>
            <person name="Burger G."/>
            <person name="Gray M.W."/>
            <person name="Holland P.W.H."/>
            <person name="King N."/>
            <person name="Lang F.B.F."/>
            <person name="Roger A.J."/>
            <person name="Ruiz-Trillo I."/>
            <person name="Young S.K."/>
            <person name="Zeng Q."/>
            <person name="Gargeya S."/>
            <person name="Alvarado L."/>
            <person name="Berlin A."/>
            <person name="Chapman S.B."/>
            <person name="Chen Z."/>
            <person name="Freedman E."/>
            <person name="Gellesch M."/>
            <person name="Goldberg J."/>
            <person name="Griggs A."/>
            <person name="Gujja S."/>
            <person name="Heilman E."/>
            <person name="Heiman D."/>
            <person name="Howarth C."/>
            <person name="Mehta T."/>
            <person name="Neiman D."/>
            <person name="Pearson M."/>
            <person name="Roberts A."/>
            <person name="Saif S."/>
            <person name="Shea T."/>
            <person name="Shenoy N."/>
            <person name="Sisk P."/>
            <person name="Stolte C."/>
            <person name="Sykes S."/>
            <person name="White J."/>
            <person name="Yandava C."/>
            <person name="Haas B."/>
            <person name="Nusbaum C."/>
            <person name="Birren B."/>
        </authorList>
    </citation>
    <scope>NUCLEOTIDE SEQUENCE [LARGE SCALE GENOMIC DNA]</scope>
    <source>
        <strain evidence="3">ATCC 50818</strain>
    </source>
</reference>
<feature type="region of interest" description="Disordered" evidence="2">
    <location>
        <begin position="1333"/>
        <end position="1372"/>
    </location>
</feature>
<feature type="compositionally biased region" description="Polar residues" evidence="2">
    <location>
        <begin position="658"/>
        <end position="670"/>
    </location>
</feature>
<proteinExistence type="predicted"/>
<sequence length="1372" mass="148054">MMFTPTCHPILVFVSADSNNKRRCLKFRAALSRSIRSHTQEKEFFELEDVQALMTELEVNKDLIGPISEEILRDAGKDGRIHALELASSLMEREDRILGLGKMDEPANPIESRSGSLAGLFSPELAEARRRLKNAQDTMAQMQTKHTEEVMALQARIAALEKQDAAGPRRRHVAPRRTSVTSVESDRASRPSPAASQPRKDVDADVDKQSAGHTDRKHQDRKRVNVNNVVASDDATRPCCQQDGAEQTTTAATAQEETQEDATDQSYDENDQSIEGQVDAVATLPPNLVASLKDDRVRQLEAQLQLLRRAFEMEALSEDGLSAVLPSDLQQLKEKSAKLQELQVTVNALQARNRSLEQALANQDKVYRAHVSVLQATQEPNADIEPLLRQVHKQISLQRQLVDQLLSDLEASKTELASHISDNTDLIVERDELYRRLQSAESRRPNASRLQRRYQALVASYDQSLTDISNHYIQTLNTLAEATSLEHVRSATTDIKSTLQQHLQELRNTLDEETKVAQQFARAMTLDDDNNDDDDDDDDEYDDDNVQHNDSIGSVTADQTATRTHAGTSTHHRASATSSANATDGGSQQQTLSRQDTVNSNNNNNNNNNNNASATDRTGGSASAGTSKATRNVRGAMRLLDESDAIPDTDGGFKDSLSIHTPSSRASQTLNDSMDANFSRMSWDMTGTSLHADDMACEANIPTTIDEEAEGGAVQATTMQLRQGYPPHTHNLNHYTGGGDGDGDGDDDGGELDDHNDVGGLNVSGRFDGDGYGDEEREVRDFQRIALWAQHVHDMHTNESKSSADIGDIGDNSTVAAATADAVGEVTPDQSSSAGQDTEPGQGKNASSSNLSASSEIVLPAGKSSSGVRTPRISVTEEAAPASLQGSKEGTPELKPVTEASETDVDAVTAGATAAATTATADTKAQTSTALPNRTSNGSIVAPPPTTAAGKPRLFASTSSKEAGTDTQATHTQQQPLKTVSEDESAAPATRVESKKQHEQHEQHEQEQQKEQQKQQQQEAKEQEQKTGNGESQVLASAMQQAQGAVAQAANTGAMQTTTDAQQPQNQPQQQHQQHQQQHSATAADTTNTGLLTRAPMSPGPRARAPTSPSSPSTWRRSSFRLEVDLDRFERDGLEAAVEVIETPSSPVKHGFFGGATTPTSTTSDESKRVTQRDVKATPLDMLHRQHQLDDNDAAAKRSTADSIQFSTTASAHGNGSGTDNDTGKVSGGGMTDTTAATFGAHVTNDQAKDVEPVERVLQQAKARVNRYASMRSKRSVRARQPSRGKFMRQSVRSRSNTVSASSQQGNRPLSFYDNMPVSAFVAIGATTTAHAGTMTTSQGQGQVQSHGQGEPRARVQSTSSGTGGARKIAIV</sequence>
<feature type="compositionally biased region" description="Low complexity" evidence="2">
    <location>
        <begin position="906"/>
        <end position="930"/>
    </location>
</feature>
<dbReference type="Proteomes" id="UP000007799">
    <property type="component" value="Unassembled WGS sequence"/>
</dbReference>
<feature type="compositionally biased region" description="Low complexity" evidence="2">
    <location>
        <begin position="1333"/>
        <end position="1349"/>
    </location>
</feature>
<feature type="compositionally biased region" description="Low complexity" evidence="2">
    <location>
        <begin position="241"/>
        <end position="256"/>
    </location>
</feature>
<feature type="compositionally biased region" description="Polar residues" evidence="2">
    <location>
        <begin position="615"/>
        <end position="630"/>
    </location>
</feature>
<feature type="region of interest" description="Disordered" evidence="2">
    <location>
        <begin position="161"/>
        <end position="270"/>
    </location>
</feature>
<feature type="compositionally biased region" description="Basic and acidic residues" evidence="2">
    <location>
        <begin position="992"/>
        <end position="1025"/>
    </location>
</feature>
<feature type="compositionally biased region" description="Polar residues" evidence="2">
    <location>
        <begin position="588"/>
        <end position="598"/>
    </location>
</feature>
<feature type="region of interest" description="Disordered" evidence="2">
    <location>
        <begin position="523"/>
        <end position="670"/>
    </location>
</feature>
<dbReference type="InParanoid" id="F2UQC2"/>
<keyword evidence="1" id="KW-0175">Coiled coil</keyword>
<feature type="compositionally biased region" description="Polar residues" evidence="2">
    <location>
        <begin position="1291"/>
        <end position="1308"/>
    </location>
</feature>
<feature type="region of interest" description="Disordered" evidence="2">
    <location>
        <begin position="1264"/>
        <end position="1311"/>
    </location>
</feature>
<evidence type="ECO:0000313" key="4">
    <source>
        <dbReference type="Proteomes" id="UP000007799"/>
    </source>
</evidence>
<feature type="compositionally biased region" description="Basic and acidic residues" evidence="2">
    <location>
        <begin position="198"/>
        <end position="218"/>
    </location>
</feature>
<feature type="compositionally biased region" description="Low complexity" evidence="2">
    <location>
        <begin position="845"/>
        <end position="855"/>
    </location>
</feature>
<dbReference type="KEGG" id="sre:PTSG_10775"/>
<evidence type="ECO:0000313" key="3">
    <source>
        <dbReference type="EMBL" id="EGD79790.1"/>
    </source>
</evidence>
<feature type="compositionally biased region" description="Polar residues" evidence="2">
    <location>
        <begin position="548"/>
        <end position="559"/>
    </location>
</feature>
<keyword evidence="4" id="KW-1185">Reference proteome</keyword>
<feature type="compositionally biased region" description="Low complexity" evidence="2">
    <location>
        <begin position="1100"/>
        <end position="1116"/>
    </location>
</feature>
<feature type="compositionally biased region" description="Polar residues" evidence="2">
    <location>
        <begin position="1208"/>
        <end position="1221"/>
    </location>
</feature>
<feature type="compositionally biased region" description="Basic residues" evidence="2">
    <location>
        <begin position="1272"/>
        <end position="1287"/>
    </location>
</feature>